<dbReference type="AlphaFoldDB" id="A0A072P3D6"/>
<dbReference type="HOGENOM" id="CLU_866072_0_0_1"/>
<keyword evidence="6" id="KW-0539">Nucleus</keyword>
<keyword evidence="8" id="KW-1185">Reference proteome</keyword>
<dbReference type="GO" id="GO:0003677">
    <property type="term" value="F:DNA binding"/>
    <property type="evidence" value="ECO:0007669"/>
    <property type="project" value="UniProtKB-KW"/>
</dbReference>
<keyword evidence="1" id="KW-0479">Metal-binding</keyword>
<keyword evidence="4" id="KW-0238">DNA-binding</keyword>
<sequence>MQISMHEPGIRHAVIALSALYENYEHPQKADKTSSKFAIQHYGRAIQRIIKVDTSRPSQAADAVLIACILFTAFECLQGRYKSAVTHVASGINTFAEGQAQPATRKHGYVSGDIIRTMFLRLETQALELDDNGLETAPKTFYIWRTIALPPTFQTIEEARVSVDICLNRLLHLFKKATDSMLATEVVPSTETIRAIEVEYAQIDQYYRDFSDKLDLAKSPPSDPGVLLLEISRALVRILLELDFSRGEMLFDHFHDKVIYWSSEPTRTTHCRIGALPKFPSSGPPPRNSSAVCRSPRSYLSFGRYVRNTKRADLIPRFRSV</sequence>
<keyword evidence="3" id="KW-0805">Transcription regulation</keyword>
<evidence type="ECO:0000256" key="2">
    <source>
        <dbReference type="ARBA" id="ARBA00022833"/>
    </source>
</evidence>
<proteinExistence type="predicted"/>
<comment type="caution">
    <text evidence="7">The sequence shown here is derived from an EMBL/GenBank/DDBJ whole genome shotgun (WGS) entry which is preliminary data.</text>
</comment>
<gene>
    <name evidence="7" type="ORF">A1O9_09502</name>
</gene>
<dbReference type="EMBL" id="AMGV01000010">
    <property type="protein sequence ID" value="KEF54336.1"/>
    <property type="molecule type" value="Genomic_DNA"/>
</dbReference>
<dbReference type="GeneID" id="25284411"/>
<evidence type="ECO:0000256" key="5">
    <source>
        <dbReference type="ARBA" id="ARBA00023163"/>
    </source>
</evidence>
<name>A0A072P3D6_9EURO</name>
<evidence type="ECO:0000256" key="4">
    <source>
        <dbReference type="ARBA" id="ARBA00023125"/>
    </source>
</evidence>
<dbReference type="RefSeq" id="XP_013256926.1">
    <property type="nucleotide sequence ID" value="XM_013401472.1"/>
</dbReference>
<keyword evidence="5" id="KW-0804">Transcription</keyword>
<organism evidence="7 8">
    <name type="scientific">Exophiala aquamarina CBS 119918</name>
    <dbReference type="NCBI Taxonomy" id="1182545"/>
    <lineage>
        <taxon>Eukaryota</taxon>
        <taxon>Fungi</taxon>
        <taxon>Dikarya</taxon>
        <taxon>Ascomycota</taxon>
        <taxon>Pezizomycotina</taxon>
        <taxon>Eurotiomycetes</taxon>
        <taxon>Chaetothyriomycetidae</taxon>
        <taxon>Chaetothyriales</taxon>
        <taxon>Herpotrichiellaceae</taxon>
        <taxon>Exophiala</taxon>
    </lineage>
</organism>
<dbReference type="InterPro" id="IPR052360">
    <property type="entry name" value="Transcr_Regulatory_Proteins"/>
</dbReference>
<dbReference type="Proteomes" id="UP000027920">
    <property type="component" value="Unassembled WGS sequence"/>
</dbReference>
<dbReference type="GO" id="GO:0046872">
    <property type="term" value="F:metal ion binding"/>
    <property type="evidence" value="ECO:0007669"/>
    <property type="project" value="UniProtKB-KW"/>
</dbReference>
<dbReference type="VEuPathDB" id="FungiDB:A1O9_09502"/>
<dbReference type="STRING" id="1182545.A0A072P3D6"/>
<evidence type="ECO:0000313" key="7">
    <source>
        <dbReference type="EMBL" id="KEF54336.1"/>
    </source>
</evidence>
<evidence type="ECO:0000256" key="1">
    <source>
        <dbReference type="ARBA" id="ARBA00022723"/>
    </source>
</evidence>
<reference evidence="7 8" key="1">
    <citation type="submission" date="2013-03" db="EMBL/GenBank/DDBJ databases">
        <title>The Genome Sequence of Exophiala aquamarina CBS 119918.</title>
        <authorList>
            <consortium name="The Broad Institute Genomics Platform"/>
            <person name="Cuomo C."/>
            <person name="de Hoog S."/>
            <person name="Gorbushina A."/>
            <person name="Walker B."/>
            <person name="Young S.K."/>
            <person name="Zeng Q."/>
            <person name="Gargeya S."/>
            <person name="Fitzgerald M."/>
            <person name="Haas B."/>
            <person name="Abouelleil A."/>
            <person name="Allen A.W."/>
            <person name="Alvarado L."/>
            <person name="Arachchi H.M."/>
            <person name="Berlin A.M."/>
            <person name="Chapman S.B."/>
            <person name="Gainer-Dewar J."/>
            <person name="Goldberg J."/>
            <person name="Griggs A."/>
            <person name="Gujja S."/>
            <person name="Hansen M."/>
            <person name="Howarth C."/>
            <person name="Imamovic A."/>
            <person name="Ireland A."/>
            <person name="Larimer J."/>
            <person name="McCowan C."/>
            <person name="Murphy C."/>
            <person name="Pearson M."/>
            <person name="Poon T.W."/>
            <person name="Priest M."/>
            <person name="Roberts A."/>
            <person name="Saif S."/>
            <person name="Shea T."/>
            <person name="Sisk P."/>
            <person name="Sykes S."/>
            <person name="Wortman J."/>
            <person name="Nusbaum C."/>
            <person name="Birren B."/>
        </authorList>
    </citation>
    <scope>NUCLEOTIDE SEQUENCE [LARGE SCALE GENOMIC DNA]</scope>
    <source>
        <strain evidence="7 8">CBS 119918</strain>
    </source>
</reference>
<dbReference type="PANTHER" id="PTHR36206:SF12">
    <property type="entry name" value="ASPERCRYPTIN BIOSYNTHESIS CLUSTER-SPECIFIC TRANSCRIPTION REGULATOR ATNN-RELATED"/>
    <property type="match status" value="1"/>
</dbReference>
<accession>A0A072P3D6</accession>
<keyword evidence="2" id="KW-0862">Zinc</keyword>
<dbReference type="OrthoDB" id="4113928at2759"/>
<protein>
    <submittedName>
        <fullName evidence="7">Uncharacterized protein</fullName>
    </submittedName>
</protein>
<evidence type="ECO:0000313" key="8">
    <source>
        <dbReference type="Proteomes" id="UP000027920"/>
    </source>
</evidence>
<evidence type="ECO:0000256" key="6">
    <source>
        <dbReference type="ARBA" id="ARBA00023242"/>
    </source>
</evidence>
<dbReference type="PANTHER" id="PTHR36206">
    <property type="entry name" value="ASPERCRYPTIN BIOSYNTHESIS CLUSTER-SPECIFIC TRANSCRIPTION REGULATOR ATNN-RELATED"/>
    <property type="match status" value="1"/>
</dbReference>
<evidence type="ECO:0000256" key="3">
    <source>
        <dbReference type="ARBA" id="ARBA00023015"/>
    </source>
</evidence>